<protein>
    <submittedName>
        <fullName evidence="2">Uncharacterized protein</fullName>
    </submittedName>
</protein>
<dbReference type="EMBL" id="MU070033">
    <property type="protein sequence ID" value="KAF5830523.1"/>
    <property type="molecule type" value="Genomic_DNA"/>
</dbReference>
<feature type="region of interest" description="Disordered" evidence="1">
    <location>
        <begin position="328"/>
        <end position="349"/>
    </location>
</feature>
<accession>A0ABQ7G7E8</accession>
<dbReference type="Proteomes" id="UP000815325">
    <property type="component" value="Unassembled WGS sequence"/>
</dbReference>
<reference evidence="2" key="1">
    <citation type="submission" date="2017-08" db="EMBL/GenBank/DDBJ databases">
        <authorList>
            <person name="Polle J.E."/>
            <person name="Barry K."/>
            <person name="Cushman J."/>
            <person name="Schmutz J."/>
            <person name="Tran D."/>
            <person name="Hathwaick L.T."/>
            <person name="Yim W.C."/>
            <person name="Jenkins J."/>
            <person name="Mckie-Krisberg Z.M."/>
            <person name="Prochnik S."/>
            <person name="Lindquist E."/>
            <person name="Dockter R.B."/>
            <person name="Adam C."/>
            <person name="Molina H."/>
            <person name="Bunkerborg J."/>
            <person name="Jin E."/>
            <person name="Buchheim M."/>
            <person name="Magnuson J."/>
        </authorList>
    </citation>
    <scope>NUCLEOTIDE SEQUENCE</scope>
    <source>
        <strain evidence="2">CCAP 19/18</strain>
    </source>
</reference>
<gene>
    <name evidence="2" type="ORF">DUNSADRAFT_14393</name>
</gene>
<evidence type="ECO:0000313" key="3">
    <source>
        <dbReference type="Proteomes" id="UP000815325"/>
    </source>
</evidence>
<comment type="caution">
    <text evidence="2">The sequence shown here is derived from an EMBL/GenBank/DDBJ whole genome shotgun (WGS) entry which is preliminary data.</text>
</comment>
<sequence length="536" mass="58385">MRLSARTPVRGTSQCVHLSTPLSFSPFGPEEASCVPVRAHQCVTPASAPQCLHTFFYTPYGPQVRGLLCGLVRARQSVHPGACTSVLAHLLSYSFWSVREKPPVRGLPPNARKDLLTLHLPTRIALNEMGVDLTALISPKPGQASSANAPGPTQTPSGSPFPDVLSYTYVSPAQYSRLQQALHALSNASEASAAAIQSATSPAALPTSPLPSHPEATSSKEQQPPPPQQQQRPDEVVAAAARISNSYQAVIGACEQLRLGGQGSEGRMSAEEIAQRLKVLAEVDPQLVEAAYDVEAVQQIRQLGTRSTEQKEAQLWWDALQRYKATHGDTFGSPSIEGGEGGSKTGKRASEVMREGGAGPARHSWEAIAAWLDVYPGGKVYHRGSGERQISRMPSFPAFEGLPLSTIDSLEEGDLSALNRSKAQVHEAQLCQDFEADLLYNLGLRGDGLRDVSMPRSPPNLASSLDEAPMVVYDITREGQTVHPPLYVLDQGGRRPLNEQELVFQERRLRDVQADQFPWLRPHYTMRRIKRKPELQ</sequence>
<organism evidence="2 3">
    <name type="scientific">Dunaliella salina</name>
    <name type="common">Green alga</name>
    <name type="synonym">Protococcus salinus</name>
    <dbReference type="NCBI Taxonomy" id="3046"/>
    <lineage>
        <taxon>Eukaryota</taxon>
        <taxon>Viridiplantae</taxon>
        <taxon>Chlorophyta</taxon>
        <taxon>core chlorophytes</taxon>
        <taxon>Chlorophyceae</taxon>
        <taxon>CS clade</taxon>
        <taxon>Chlamydomonadales</taxon>
        <taxon>Dunaliellaceae</taxon>
        <taxon>Dunaliella</taxon>
    </lineage>
</organism>
<feature type="region of interest" description="Disordered" evidence="1">
    <location>
        <begin position="197"/>
        <end position="235"/>
    </location>
</feature>
<name>A0ABQ7G7E8_DUNSA</name>
<evidence type="ECO:0000313" key="2">
    <source>
        <dbReference type="EMBL" id="KAF5830523.1"/>
    </source>
</evidence>
<evidence type="ECO:0000256" key="1">
    <source>
        <dbReference type="SAM" id="MobiDB-lite"/>
    </source>
</evidence>
<proteinExistence type="predicted"/>
<feature type="compositionally biased region" description="Low complexity" evidence="1">
    <location>
        <begin position="197"/>
        <end position="207"/>
    </location>
</feature>
<keyword evidence="3" id="KW-1185">Reference proteome</keyword>